<keyword evidence="4" id="KW-1185">Reference proteome</keyword>
<name>A0A8K0G0P2_IGNLU</name>
<organism evidence="3 4">
    <name type="scientific">Ignelater luminosus</name>
    <name type="common">Cucubano</name>
    <name type="synonym">Pyrophorus luminosus</name>
    <dbReference type="NCBI Taxonomy" id="2038154"/>
    <lineage>
        <taxon>Eukaryota</taxon>
        <taxon>Metazoa</taxon>
        <taxon>Ecdysozoa</taxon>
        <taxon>Arthropoda</taxon>
        <taxon>Hexapoda</taxon>
        <taxon>Insecta</taxon>
        <taxon>Pterygota</taxon>
        <taxon>Neoptera</taxon>
        <taxon>Endopterygota</taxon>
        <taxon>Coleoptera</taxon>
        <taxon>Polyphaga</taxon>
        <taxon>Elateriformia</taxon>
        <taxon>Elateroidea</taxon>
        <taxon>Elateridae</taxon>
        <taxon>Agrypninae</taxon>
        <taxon>Pyrophorini</taxon>
        <taxon>Ignelater</taxon>
    </lineage>
</organism>
<feature type="chain" id="PRO_5035464943" evidence="2">
    <location>
        <begin position="19"/>
        <end position="367"/>
    </location>
</feature>
<dbReference type="GO" id="GO:0008194">
    <property type="term" value="F:UDP-glycosyltransferase activity"/>
    <property type="evidence" value="ECO:0007669"/>
    <property type="project" value="InterPro"/>
</dbReference>
<dbReference type="Proteomes" id="UP000801492">
    <property type="component" value="Unassembled WGS sequence"/>
</dbReference>
<dbReference type="InterPro" id="IPR002213">
    <property type="entry name" value="UDP_glucos_trans"/>
</dbReference>
<dbReference type="AlphaFoldDB" id="A0A8K0G0P2"/>
<comment type="caution">
    <text evidence="3">The sequence shown here is derived from an EMBL/GenBank/DDBJ whole genome shotgun (WGS) entry which is preliminary data.</text>
</comment>
<reference evidence="3" key="1">
    <citation type="submission" date="2019-08" db="EMBL/GenBank/DDBJ databases">
        <title>The genome of the North American firefly Photinus pyralis.</title>
        <authorList>
            <consortium name="Photinus pyralis genome working group"/>
            <person name="Fallon T.R."/>
            <person name="Sander Lower S.E."/>
            <person name="Weng J.-K."/>
        </authorList>
    </citation>
    <scope>NUCLEOTIDE SEQUENCE</scope>
    <source>
        <strain evidence="3">TRF0915ILg1</strain>
        <tissue evidence="3">Whole body</tissue>
    </source>
</reference>
<keyword evidence="2" id="KW-0732">Signal</keyword>
<dbReference type="EMBL" id="VTPC01090730">
    <property type="protein sequence ID" value="KAF2881518.1"/>
    <property type="molecule type" value="Genomic_DNA"/>
</dbReference>
<feature type="signal peptide" evidence="2">
    <location>
        <begin position="1"/>
        <end position="18"/>
    </location>
</feature>
<dbReference type="GO" id="GO:0003676">
    <property type="term" value="F:nucleic acid binding"/>
    <property type="evidence" value="ECO:0007669"/>
    <property type="project" value="InterPro"/>
</dbReference>
<dbReference type="PANTHER" id="PTHR47169">
    <property type="entry name" value="OS01G0541250 PROTEIN"/>
    <property type="match status" value="1"/>
</dbReference>
<evidence type="ECO:0000313" key="4">
    <source>
        <dbReference type="Proteomes" id="UP000801492"/>
    </source>
</evidence>
<evidence type="ECO:0000256" key="1">
    <source>
        <dbReference type="ARBA" id="ARBA00022679"/>
    </source>
</evidence>
<dbReference type="Gene3D" id="3.30.420.10">
    <property type="entry name" value="Ribonuclease H-like superfamily/Ribonuclease H"/>
    <property type="match status" value="1"/>
</dbReference>
<sequence>MLLRSLIVFLLVLVSVESLKILGVFAHPGRTHFEVFRPLLEALTQRGHELTVIGYFPSQKKLPRYNDLVLKYPGDELKHTLKMEDITGARSEKYFGAAFIRQFGKLSCELSLPSKQYHDLLNTNEKFDIIIAEYFNSNCLLTPLIEKFKIPFIGITSHVLMPWAGPWAGNPDNPGYVPVLFMDNSYEMSFLQRVENTVMNLFNKFYYRYIIEDDEFEMVKKYVGNEFSHGKDVMYNTSLILSYTHFSLHGARPFVPNVIEVAGLHLEEHKKLPPPILRDQNKQARLQFCLSMVKPNGYFEDQYQYVHIDEKWFYLTKEKRSCYVTLDEDLPQRACKNKQLITKVMFMAAVARPRYDAAKTNTTLTEK</sequence>
<dbReference type="InterPro" id="IPR036397">
    <property type="entry name" value="RNaseH_sf"/>
</dbReference>
<protein>
    <submittedName>
        <fullName evidence="3">Uncharacterized protein</fullName>
    </submittedName>
</protein>
<keyword evidence="1" id="KW-0808">Transferase</keyword>
<evidence type="ECO:0000313" key="3">
    <source>
        <dbReference type="EMBL" id="KAF2881518.1"/>
    </source>
</evidence>
<dbReference type="Gene3D" id="3.40.50.2000">
    <property type="entry name" value="Glycogen Phosphorylase B"/>
    <property type="match status" value="1"/>
</dbReference>
<dbReference type="Pfam" id="PF00201">
    <property type="entry name" value="UDPGT"/>
    <property type="match status" value="1"/>
</dbReference>
<proteinExistence type="predicted"/>
<gene>
    <name evidence="3" type="ORF">ILUMI_24652</name>
</gene>
<evidence type="ECO:0000256" key="2">
    <source>
        <dbReference type="SAM" id="SignalP"/>
    </source>
</evidence>
<accession>A0A8K0G0P2</accession>
<dbReference type="OrthoDB" id="5835829at2759"/>
<dbReference type="SUPFAM" id="SSF53756">
    <property type="entry name" value="UDP-Glycosyltransferase/glycogen phosphorylase"/>
    <property type="match status" value="1"/>
</dbReference>